<evidence type="ECO:0000259" key="18">
    <source>
        <dbReference type="Pfam" id="PF02581"/>
    </source>
</evidence>
<dbReference type="InterPro" id="IPR000417">
    <property type="entry name" value="Hyethyz_kinase"/>
</dbReference>
<dbReference type="PANTHER" id="PTHR20857:SF23">
    <property type="entry name" value="THIAMINE BIOSYNTHETIC BIFUNCTIONAL ENZYME"/>
    <property type="match status" value="1"/>
</dbReference>
<dbReference type="PRINTS" id="PR01099">
    <property type="entry name" value="HYETHTZKNASE"/>
</dbReference>
<evidence type="ECO:0000313" key="20">
    <source>
        <dbReference type="Proteomes" id="UP000813824"/>
    </source>
</evidence>
<keyword evidence="12" id="KW-0784">Thiamine biosynthesis</keyword>
<dbReference type="SUPFAM" id="SSF51391">
    <property type="entry name" value="Thiamin phosphate synthase"/>
    <property type="match status" value="1"/>
</dbReference>
<evidence type="ECO:0000256" key="17">
    <source>
        <dbReference type="ARBA" id="ARBA00061283"/>
    </source>
</evidence>
<evidence type="ECO:0000256" key="1">
    <source>
        <dbReference type="ARBA" id="ARBA00001771"/>
    </source>
</evidence>
<evidence type="ECO:0000256" key="4">
    <source>
        <dbReference type="ARBA" id="ARBA00004868"/>
    </source>
</evidence>
<comment type="similarity">
    <text evidence="17">In the N-terminal section; belongs to the thiamine-phosphate synthase family.</text>
</comment>
<comment type="function">
    <text evidence="3">Condenses 4-methyl-5-(beta-hydroxyethyl)thiazole monophosphate (THZ-P) and 2-methyl-4-amino-5-hydroxymethyl pyrimidine pyrophosphate (HMP-PP) to form thiamine monophosphate (TMP).</text>
</comment>
<accession>A0A8K0UHA6</accession>
<comment type="catalytic activity">
    <reaction evidence="13">
        <text>4-methyl-5-(2-phosphooxyethyl)-thiazole + 4-amino-2-methyl-5-(diphosphooxymethyl)pyrimidine + H(+) = thiamine phosphate + diphosphate</text>
        <dbReference type="Rhea" id="RHEA:22328"/>
        <dbReference type="ChEBI" id="CHEBI:15378"/>
        <dbReference type="ChEBI" id="CHEBI:33019"/>
        <dbReference type="ChEBI" id="CHEBI:37575"/>
        <dbReference type="ChEBI" id="CHEBI:57841"/>
        <dbReference type="ChEBI" id="CHEBI:58296"/>
        <dbReference type="EC" id="2.5.1.3"/>
    </reaction>
</comment>
<keyword evidence="6" id="KW-0808">Transferase</keyword>
<dbReference type="HAMAP" id="MF_00228">
    <property type="entry name" value="Thz_kinase"/>
    <property type="match status" value="1"/>
</dbReference>
<dbReference type="InterPro" id="IPR029056">
    <property type="entry name" value="Ribokinase-like"/>
</dbReference>
<dbReference type="NCBIfam" id="NF006830">
    <property type="entry name" value="PRK09355.1"/>
    <property type="match status" value="1"/>
</dbReference>
<dbReference type="InterPro" id="IPR036206">
    <property type="entry name" value="ThiamineP_synth_sf"/>
</dbReference>
<name>A0A8K0UHA6_9AGAR</name>
<keyword evidence="9 19" id="KW-0418">Kinase</keyword>
<proteinExistence type="inferred from homology"/>
<evidence type="ECO:0000256" key="13">
    <source>
        <dbReference type="ARBA" id="ARBA00047334"/>
    </source>
</evidence>
<dbReference type="InterPro" id="IPR013785">
    <property type="entry name" value="Aldolase_TIM"/>
</dbReference>
<dbReference type="Gene3D" id="3.20.20.70">
    <property type="entry name" value="Aldolase class I"/>
    <property type="match status" value="1"/>
</dbReference>
<evidence type="ECO:0000256" key="10">
    <source>
        <dbReference type="ARBA" id="ARBA00022840"/>
    </source>
</evidence>
<keyword evidence="7" id="KW-0479">Metal-binding</keyword>
<comment type="cofactor">
    <cofactor evidence="2">
        <name>Mg(2+)</name>
        <dbReference type="ChEBI" id="CHEBI:18420"/>
    </cofactor>
</comment>
<gene>
    <name evidence="19" type="ORF">BXZ70DRAFT_1002455</name>
</gene>
<organism evidence="19 20">
    <name type="scientific">Cristinia sonorae</name>
    <dbReference type="NCBI Taxonomy" id="1940300"/>
    <lineage>
        <taxon>Eukaryota</taxon>
        <taxon>Fungi</taxon>
        <taxon>Dikarya</taxon>
        <taxon>Basidiomycota</taxon>
        <taxon>Agaricomycotina</taxon>
        <taxon>Agaricomycetes</taxon>
        <taxon>Agaricomycetidae</taxon>
        <taxon>Agaricales</taxon>
        <taxon>Pleurotineae</taxon>
        <taxon>Stephanosporaceae</taxon>
        <taxon>Cristinia</taxon>
    </lineage>
</organism>
<evidence type="ECO:0000256" key="14">
    <source>
        <dbReference type="ARBA" id="ARBA00047851"/>
    </source>
</evidence>
<evidence type="ECO:0000256" key="3">
    <source>
        <dbReference type="ARBA" id="ARBA00003814"/>
    </source>
</evidence>
<dbReference type="CDD" id="cd00564">
    <property type="entry name" value="TMP_TenI"/>
    <property type="match status" value="1"/>
</dbReference>
<evidence type="ECO:0000256" key="9">
    <source>
        <dbReference type="ARBA" id="ARBA00022777"/>
    </source>
</evidence>
<dbReference type="GO" id="GO:0000287">
    <property type="term" value="F:magnesium ion binding"/>
    <property type="evidence" value="ECO:0007669"/>
    <property type="project" value="InterPro"/>
</dbReference>
<dbReference type="GO" id="GO:0009229">
    <property type="term" value="P:thiamine diphosphate biosynthetic process"/>
    <property type="evidence" value="ECO:0007669"/>
    <property type="project" value="UniProtKB-UniPathway"/>
</dbReference>
<evidence type="ECO:0000256" key="12">
    <source>
        <dbReference type="ARBA" id="ARBA00022977"/>
    </source>
</evidence>
<protein>
    <submittedName>
        <fullName evidence="19">Hydroxyethylthiazole kinase</fullName>
    </submittedName>
</protein>
<evidence type="ECO:0000256" key="6">
    <source>
        <dbReference type="ARBA" id="ARBA00022679"/>
    </source>
</evidence>
<keyword evidence="20" id="KW-1185">Reference proteome</keyword>
<comment type="catalytic activity">
    <reaction evidence="14">
        <text>2-(2-carboxy-4-methylthiazol-5-yl)ethyl phosphate + 4-amino-2-methyl-5-(diphosphooxymethyl)pyrimidine + 2 H(+) = thiamine phosphate + CO2 + diphosphate</text>
        <dbReference type="Rhea" id="RHEA:47848"/>
        <dbReference type="ChEBI" id="CHEBI:15378"/>
        <dbReference type="ChEBI" id="CHEBI:16526"/>
        <dbReference type="ChEBI" id="CHEBI:33019"/>
        <dbReference type="ChEBI" id="CHEBI:37575"/>
        <dbReference type="ChEBI" id="CHEBI:57841"/>
        <dbReference type="ChEBI" id="CHEBI:62890"/>
        <dbReference type="EC" id="2.5.1.3"/>
    </reaction>
</comment>
<comment type="similarity">
    <text evidence="16">In the C-terminal section; belongs to the Thz kinase family.</text>
</comment>
<evidence type="ECO:0000256" key="16">
    <source>
        <dbReference type="ARBA" id="ARBA00061146"/>
    </source>
</evidence>
<dbReference type="AlphaFoldDB" id="A0A8K0UHA6"/>
<evidence type="ECO:0000256" key="11">
    <source>
        <dbReference type="ARBA" id="ARBA00022842"/>
    </source>
</evidence>
<dbReference type="GO" id="GO:0005524">
    <property type="term" value="F:ATP binding"/>
    <property type="evidence" value="ECO:0007669"/>
    <property type="project" value="UniProtKB-KW"/>
</dbReference>
<dbReference type="UniPathway" id="UPA00060">
    <property type="reaction ID" value="UER00139"/>
</dbReference>
<dbReference type="Gene3D" id="3.40.1190.20">
    <property type="match status" value="1"/>
</dbReference>
<dbReference type="Proteomes" id="UP000813824">
    <property type="component" value="Unassembled WGS sequence"/>
</dbReference>
<dbReference type="InterPro" id="IPR022998">
    <property type="entry name" value="ThiamineP_synth_TenI"/>
</dbReference>
<dbReference type="GO" id="GO:0009228">
    <property type="term" value="P:thiamine biosynthetic process"/>
    <property type="evidence" value="ECO:0007669"/>
    <property type="project" value="UniProtKB-KW"/>
</dbReference>
<evidence type="ECO:0000256" key="15">
    <source>
        <dbReference type="ARBA" id="ARBA00047883"/>
    </source>
</evidence>
<dbReference type="FunFam" id="3.20.20.70:FF:000104">
    <property type="entry name" value="Thiamine biosynthetic bifunctional enzyme"/>
    <property type="match status" value="1"/>
</dbReference>
<dbReference type="OrthoDB" id="4994at2759"/>
<comment type="catalytic activity">
    <reaction evidence="15">
        <text>2-[(2R,5Z)-2-carboxy-4-methylthiazol-5(2H)-ylidene]ethyl phosphate + 4-amino-2-methyl-5-(diphosphooxymethyl)pyrimidine + 2 H(+) = thiamine phosphate + CO2 + diphosphate</text>
        <dbReference type="Rhea" id="RHEA:47844"/>
        <dbReference type="ChEBI" id="CHEBI:15378"/>
        <dbReference type="ChEBI" id="CHEBI:16526"/>
        <dbReference type="ChEBI" id="CHEBI:33019"/>
        <dbReference type="ChEBI" id="CHEBI:37575"/>
        <dbReference type="ChEBI" id="CHEBI:57841"/>
        <dbReference type="ChEBI" id="CHEBI:62899"/>
        <dbReference type="EC" id="2.5.1.3"/>
    </reaction>
</comment>
<dbReference type="GO" id="GO:0005737">
    <property type="term" value="C:cytoplasm"/>
    <property type="evidence" value="ECO:0007669"/>
    <property type="project" value="TreeGrafter"/>
</dbReference>
<dbReference type="GO" id="GO:0004417">
    <property type="term" value="F:hydroxyethylthiazole kinase activity"/>
    <property type="evidence" value="ECO:0007669"/>
    <property type="project" value="UniProtKB-EC"/>
</dbReference>
<dbReference type="CDD" id="cd01170">
    <property type="entry name" value="THZ_kinase"/>
    <property type="match status" value="1"/>
</dbReference>
<evidence type="ECO:0000256" key="8">
    <source>
        <dbReference type="ARBA" id="ARBA00022741"/>
    </source>
</evidence>
<comment type="pathway">
    <text evidence="5">Cofactor biosynthesis; thiamine diphosphate biosynthesis; thiamine phosphate from 4-amino-2-methyl-5-diphosphomethylpyrimidine and 4-methyl-5-(2-phosphoethyl)-thiazole: step 1/1.</text>
</comment>
<dbReference type="EMBL" id="JAEVFJ010000047">
    <property type="protein sequence ID" value="KAH8083795.1"/>
    <property type="molecule type" value="Genomic_DNA"/>
</dbReference>
<dbReference type="InterPro" id="IPR034291">
    <property type="entry name" value="TMP_synthase"/>
</dbReference>
<keyword evidence="10" id="KW-0067">ATP-binding</keyword>
<evidence type="ECO:0000256" key="2">
    <source>
        <dbReference type="ARBA" id="ARBA00001946"/>
    </source>
</evidence>
<dbReference type="SUPFAM" id="SSF53613">
    <property type="entry name" value="Ribokinase-like"/>
    <property type="match status" value="1"/>
</dbReference>
<evidence type="ECO:0000313" key="19">
    <source>
        <dbReference type="EMBL" id="KAH8083795.1"/>
    </source>
</evidence>
<dbReference type="HAMAP" id="MF_00097">
    <property type="entry name" value="TMP_synthase"/>
    <property type="match status" value="1"/>
</dbReference>
<dbReference type="PANTHER" id="PTHR20857">
    <property type="entry name" value="THIAMINE-PHOSPHATE PYROPHOSPHORYLASE"/>
    <property type="match status" value="1"/>
</dbReference>
<dbReference type="NCBIfam" id="TIGR00693">
    <property type="entry name" value="thiE"/>
    <property type="match status" value="1"/>
</dbReference>
<comment type="catalytic activity">
    <reaction evidence="1">
        <text>5-(2-hydroxyethyl)-4-methylthiazole + ATP = 4-methyl-5-(2-phosphooxyethyl)-thiazole + ADP + H(+)</text>
        <dbReference type="Rhea" id="RHEA:24212"/>
        <dbReference type="ChEBI" id="CHEBI:15378"/>
        <dbReference type="ChEBI" id="CHEBI:17957"/>
        <dbReference type="ChEBI" id="CHEBI:30616"/>
        <dbReference type="ChEBI" id="CHEBI:58296"/>
        <dbReference type="ChEBI" id="CHEBI:456216"/>
        <dbReference type="EC" id="2.7.1.50"/>
    </reaction>
</comment>
<keyword evidence="8" id="KW-0547">Nucleotide-binding</keyword>
<comment type="pathway">
    <text evidence="4">Cofactor biosynthesis; thiamine diphosphate biosynthesis; 4-methyl-5-(2-phosphoethyl)-thiazole from 5-(2-hydroxyethyl)-4-methylthiazole: step 1/1.</text>
</comment>
<keyword evidence="11" id="KW-0460">Magnesium</keyword>
<dbReference type="GO" id="GO:0004789">
    <property type="term" value="F:thiamine-phosphate diphosphorylase activity"/>
    <property type="evidence" value="ECO:0007669"/>
    <property type="project" value="UniProtKB-EC"/>
</dbReference>
<reference evidence="19" key="1">
    <citation type="journal article" date="2021" name="New Phytol.">
        <title>Evolutionary innovations through gain and loss of genes in the ectomycorrhizal Boletales.</title>
        <authorList>
            <person name="Wu G."/>
            <person name="Miyauchi S."/>
            <person name="Morin E."/>
            <person name="Kuo A."/>
            <person name="Drula E."/>
            <person name="Varga T."/>
            <person name="Kohler A."/>
            <person name="Feng B."/>
            <person name="Cao Y."/>
            <person name="Lipzen A."/>
            <person name="Daum C."/>
            <person name="Hundley H."/>
            <person name="Pangilinan J."/>
            <person name="Johnson J."/>
            <person name="Barry K."/>
            <person name="LaButti K."/>
            <person name="Ng V."/>
            <person name="Ahrendt S."/>
            <person name="Min B."/>
            <person name="Choi I.G."/>
            <person name="Park H."/>
            <person name="Plett J.M."/>
            <person name="Magnuson J."/>
            <person name="Spatafora J.W."/>
            <person name="Nagy L.G."/>
            <person name="Henrissat B."/>
            <person name="Grigoriev I.V."/>
            <person name="Yang Z.L."/>
            <person name="Xu J."/>
            <person name="Martin F.M."/>
        </authorList>
    </citation>
    <scope>NUCLEOTIDE SEQUENCE</scope>
    <source>
        <strain evidence="19">KKN 215</strain>
    </source>
</reference>
<feature type="domain" description="Thiamine phosphate synthase/TenI" evidence="18">
    <location>
        <begin position="11"/>
        <end position="198"/>
    </location>
</feature>
<dbReference type="Pfam" id="PF02110">
    <property type="entry name" value="HK"/>
    <property type="match status" value="1"/>
</dbReference>
<dbReference type="Pfam" id="PF02581">
    <property type="entry name" value="TMP-TENI"/>
    <property type="match status" value="1"/>
</dbReference>
<comment type="caution">
    <text evidence="19">The sequence shown here is derived from an EMBL/GenBank/DDBJ whole genome shotgun (WGS) entry which is preliminary data.</text>
</comment>
<sequence>MANKPEVDYSLYLVTGRDLLPPGKAIQSIQGGVTLVQVREKTADTGEFLEIARQSKVVCRKYNVPIFINDRIDIALAIGADGVHLGQTDMPVSVARALLPPNTIIGVTVNTREHVRKAVADGADYVGMGPVWGTTTKNVLSPLVGPRGVAKMLEELEGTDVKAVAIAGIKSSNTLHLLHGSVSKSGRALDGVAVVSDIVASTDPRAASARISSTVNAFKTRQQPSGHQFSMTNPVTERPHNPETLKELVGETLTFIKKFSPLVHQITNNVVTNQSANATLALGASPIMATSPEEMEDLSKAIGALLVNFGTIKDLDGMLEAGRNANINRKPIVFDPVGVGATSFRRSSANELLNTWQATVIKGNAGELAALANSSEVKARGVDSVGSGFANPAQFVRDLARAERCVVVLTGAIDWVSDGHTVVKLSNGHPLLGDITGSGCMVGTTVATFCGGMSMSAIARLSENTPEDGWLTRGDMLVAAVGGVLAVTVASELAAVREDVKGSGTFLPALIDELGKLTPETLAKYAKLEVVS</sequence>
<evidence type="ECO:0000256" key="7">
    <source>
        <dbReference type="ARBA" id="ARBA00022723"/>
    </source>
</evidence>
<evidence type="ECO:0000256" key="5">
    <source>
        <dbReference type="ARBA" id="ARBA00005165"/>
    </source>
</evidence>